<proteinExistence type="predicted"/>
<reference evidence="1" key="1">
    <citation type="submission" date="2022-10" db="EMBL/GenBank/DDBJ databases">
        <title>Culturing micro-colonial fungi from biological soil crusts in the Mojave desert and describing Neophaeococcomyces mojavensis, and introducing the new genera and species Taxawa tesnikishii.</title>
        <authorList>
            <person name="Kurbessoian T."/>
            <person name="Stajich J.E."/>
        </authorList>
    </citation>
    <scope>NUCLEOTIDE SEQUENCE</scope>
    <source>
        <strain evidence="1">JES_112</strain>
    </source>
</reference>
<evidence type="ECO:0000313" key="2">
    <source>
        <dbReference type="Proteomes" id="UP001172386"/>
    </source>
</evidence>
<name>A0ACC3AEZ6_9EURO</name>
<dbReference type="EMBL" id="JAPDRQ010000025">
    <property type="protein sequence ID" value="KAJ9661134.1"/>
    <property type="molecule type" value="Genomic_DNA"/>
</dbReference>
<comment type="caution">
    <text evidence="1">The sequence shown here is derived from an EMBL/GenBank/DDBJ whole genome shotgun (WGS) entry which is preliminary data.</text>
</comment>
<protein>
    <submittedName>
        <fullName evidence="1">Uncharacterized protein</fullName>
    </submittedName>
</protein>
<keyword evidence="2" id="KW-1185">Reference proteome</keyword>
<organism evidence="1 2">
    <name type="scientific">Neophaeococcomyces mojaviensis</name>
    <dbReference type="NCBI Taxonomy" id="3383035"/>
    <lineage>
        <taxon>Eukaryota</taxon>
        <taxon>Fungi</taxon>
        <taxon>Dikarya</taxon>
        <taxon>Ascomycota</taxon>
        <taxon>Pezizomycotina</taxon>
        <taxon>Eurotiomycetes</taxon>
        <taxon>Chaetothyriomycetidae</taxon>
        <taxon>Chaetothyriales</taxon>
        <taxon>Chaetothyriales incertae sedis</taxon>
        <taxon>Neophaeococcomyces</taxon>
    </lineage>
</organism>
<evidence type="ECO:0000313" key="1">
    <source>
        <dbReference type="EMBL" id="KAJ9661134.1"/>
    </source>
</evidence>
<sequence length="1083" mass="117802">MSNRPTGLQLQRRTGRRKSTPTSPTSPIFQRKFGRSQEVFSPPEPVSATTPSESPSIDLTVPSPTFDLASVSRALTAENNGRYRVQPANRASDDFGKTRPRFLADPTRPATSGAGTSRSYTSQSRQAYSPEPTDVRDSPLVSSQRTSGDAPSRSSSRETQDDGHGSSLRSSTFAVYHGRGTVDDSTSAKGLSNKKSKFNLLNPMSLLARRRSSQNANKLEEVNLNVSTLHVPAIPDDFQPSIRGNIVHDFSAPRARKVNNENSPRPGPLPSPSYPRRPSEFVSPALPPSTGTPVSVHSPMFKEHFQEDRRPVQPQNTAYLHGQHLQVPASGTLPSFAKRLPVSLPNDDEVATKEDVAVLVKEDEEEEKKQKESSRPPEPTLPPPPPPQRTPSPVLDLPPAGALPKHMTSTSSRFSFQIGQQGSIAQEKFLEEKHKEHAAKRPADVRLSVASIDDMNDFDDYENGIDEDDGFDMSEITIKNIDMPSSQADQQFSGTVEEDYGDVGDDDDELGTGDIVFRNIDVPTSQIQNSGQNIKQLHRQSLQAFHFTPQSLTFSPSTAQHTSESTPRDFEGFPIGMAEAEENDAYSLQPRIRDSMDPSPDAMFFEGLGISTAPQSEPKTNQPHVDPQPFDDSDLYFDDGEFDDHIIEAVNEFDEDMLDDVTQIKDIPAENARKFEEASRRSVAGGPTKVVAIETVNELTFDPSRPSSFMRAESPESSYKLPSNEQPGLTEGNLAAYHDALAMAANAAAASGKFDRSVSFSQASDDETDSSFHNSVPGWSSRGSRYSNNMMSSGLSDEDGFGLEDDMDDDAMIAAANAEALENDDDGFYGQEFGFYARAHGRDTAEFLNGGYFTSRGSNGIKRSHSGKNNFQEPSLTPITERSEFSTRNSVVSFPAHTGIPGNGISLPSPGIADLLNMDSPIVDDEMSISTLMKLRRGFGGSSTSINSLGERHHVLSSPLAHAPGYSSSLSESIGGRISSPTAGMGGLSIAESEDEDEDGGRPTITQNTPHKVMAAPSSQSSQEQLASSPMSRKGNHSRNSSGAESVSYARDNEGRWVLERRRTGDDGELELIARQYLAGTRI</sequence>
<dbReference type="Proteomes" id="UP001172386">
    <property type="component" value="Unassembled WGS sequence"/>
</dbReference>
<gene>
    <name evidence="1" type="ORF">H2198_002078</name>
</gene>
<accession>A0ACC3AEZ6</accession>